<keyword evidence="1" id="KW-1133">Transmembrane helix</keyword>
<feature type="transmembrane region" description="Helical" evidence="1">
    <location>
        <begin position="12"/>
        <end position="33"/>
    </location>
</feature>
<reference evidence="2" key="2">
    <citation type="submission" date="2020-09" db="EMBL/GenBank/DDBJ databases">
        <authorList>
            <person name="Sun Q."/>
            <person name="Zhou Y."/>
        </authorList>
    </citation>
    <scope>NUCLEOTIDE SEQUENCE</scope>
    <source>
        <strain evidence="2">CGMCC 1.12698</strain>
    </source>
</reference>
<keyword evidence="1" id="KW-0812">Transmembrane</keyword>
<evidence type="ECO:0000313" key="3">
    <source>
        <dbReference type="Proteomes" id="UP000605259"/>
    </source>
</evidence>
<gene>
    <name evidence="2" type="ORF">GCM10007140_23950</name>
</gene>
<dbReference type="Proteomes" id="UP000605259">
    <property type="component" value="Unassembled WGS sequence"/>
</dbReference>
<reference evidence="2" key="1">
    <citation type="journal article" date="2014" name="Int. J. Syst. Evol. Microbiol.">
        <title>Complete genome sequence of Corynebacterium casei LMG S-19264T (=DSM 44701T), isolated from a smear-ripened cheese.</title>
        <authorList>
            <consortium name="US DOE Joint Genome Institute (JGI-PGF)"/>
            <person name="Walter F."/>
            <person name="Albersmeier A."/>
            <person name="Kalinowski J."/>
            <person name="Ruckert C."/>
        </authorList>
    </citation>
    <scope>NUCLEOTIDE SEQUENCE</scope>
    <source>
        <strain evidence="2">CGMCC 1.12698</strain>
    </source>
</reference>
<dbReference type="Pfam" id="PF04018">
    <property type="entry name" value="VCA0040-like"/>
    <property type="match status" value="1"/>
</dbReference>
<keyword evidence="1" id="KW-0472">Membrane</keyword>
<feature type="transmembrane region" description="Helical" evidence="1">
    <location>
        <begin position="248"/>
        <end position="266"/>
    </location>
</feature>
<comment type="caution">
    <text evidence="2">The sequence shown here is derived from an EMBL/GenBank/DDBJ whole genome shotgun (WGS) entry which is preliminary data.</text>
</comment>
<feature type="transmembrane region" description="Helical" evidence="1">
    <location>
        <begin position="112"/>
        <end position="130"/>
    </location>
</feature>
<feature type="transmembrane region" description="Helical" evidence="1">
    <location>
        <begin position="84"/>
        <end position="100"/>
    </location>
</feature>
<dbReference type="PANTHER" id="PTHR37308:SF1">
    <property type="entry name" value="POLYPRENYL-PHOSPHATE TRANSPORTER"/>
    <property type="match status" value="1"/>
</dbReference>
<evidence type="ECO:0000256" key="1">
    <source>
        <dbReference type="SAM" id="Phobius"/>
    </source>
</evidence>
<evidence type="ECO:0000313" key="2">
    <source>
        <dbReference type="EMBL" id="GGE73282.1"/>
    </source>
</evidence>
<dbReference type="EMBL" id="BMFK01000001">
    <property type="protein sequence ID" value="GGE73282.1"/>
    <property type="molecule type" value="Genomic_DNA"/>
</dbReference>
<name>A0A917AU45_9BACI</name>
<feature type="transmembrane region" description="Helical" evidence="1">
    <location>
        <begin position="53"/>
        <end position="77"/>
    </location>
</feature>
<keyword evidence="3" id="KW-1185">Reference proteome</keyword>
<protein>
    <submittedName>
        <fullName evidence="2">DUF368 domain-containing protein</fullName>
    </submittedName>
</protein>
<feature type="transmembrane region" description="Helical" evidence="1">
    <location>
        <begin position="150"/>
        <end position="178"/>
    </location>
</feature>
<dbReference type="RefSeq" id="WP_188388563.1">
    <property type="nucleotide sequence ID" value="NZ_BMFK01000001.1"/>
</dbReference>
<sequence>MEWKNLYRGLLMGISDLIPGVSGGTIAVVLGIYDRLLDAINGFFSKDWKRHLGFLIPLGIGVGAALLALSRVISYLLEYHKGPTQFFFLGLIVGVIPLLWKEADAKNHFKVPHFMMIFIGTVLVASMAFFTPDKTGTPITELTIQNGIGLFFAGWLASMAMLLPGVSGSFVLLLIGVYPTAINALSTFNIPLIAVIGAGVIVGFIVSSRGIRFLMVRYGYMTYAAIIGLVLGSLAVIFPGFAMSTVHLVASVITFVAGITIVTLLGKQSK</sequence>
<proteinExistence type="predicted"/>
<feature type="transmembrane region" description="Helical" evidence="1">
    <location>
        <begin position="184"/>
        <end position="206"/>
    </location>
</feature>
<accession>A0A917AU45</accession>
<feature type="transmembrane region" description="Helical" evidence="1">
    <location>
        <begin position="218"/>
        <end position="242"/>
    </location>
</feature>
<dbReference type="InterPro" id="IPR007163">
    <property type="entry name" value="VCA0040-like"/>
</dbReference>
<dbReference type="PANTHER" id="PTHR37308">
    <property type="entry name" value="INTEGRAL MEMBRANE PROTEIN"/>
    <property type="match status" value="1"/>
</dbReference>
<dbReference type="AlphaFoldDB" id="A0A917AU45"/>
<organism evidence="2 3">
    <name type="scientific">Priestia taiwanensis</name>
    <dbReference type="NCBI Taxonomy" id="1347902"/>
    <lineage>
        <taxon>Bacteria</taxon>
        <taxon>Bacillati</taxon>
        <taxon>Bacillota</taxon>
        <taxon>Bacilli</taxon>
        <taxon>Bacillales</taxon>
        <taxon>Bacillaceae</taxon>
        <taxon>Priestia</taxon>
    </lineage>
</organism>